<keyword evidence="14 18" id="KW-0442">Lipid degradation</keyword>
<dbReference type="EMBL" id="JAVDVX010000007">
    <property type="protein sequence ID" value="MDR7091691.1"/>
    <property type="molecule type" value="Genomic_DNA"/>
</dbReference>
<comment type="similarity">
    <text evidence="3 18">Belongs to the phospholipase A1 family.</text>
</comment>
<evidence type="ECO:0000256" key="14">
    <source>
        <dbReference type="ARBA" id="ARBA00022963"/>
    </source>
</evidence>
<keyword evidence="20" id="KW-1185">Reference proteome</keyword>
<comment type="cofactor">
    <cofactor evidence="18">
        <name>Ca(2+)</name>
        <dbReference type="ChEBI" id="CHEBI:29108"/>
    </cofactor>
    <text evidence="18">Binds 1 Ca(2+) ion per monomer. In the dimeric form the Ca(2+) is bound by different amino acids with binding of each Ca(2+) shared with ligands coming from each monomer. The Ca(2+) ion may have a role in catalysis.</text>
</comment>
<keyword evidence="17 18" id="KW-0998">Cell outer membrane</keyword>
<keyword evidence="15 18" id="KW-0443">Lipid metabolism</keyword>
<evidence type="ECO:0000256" key="9">
    <source>
        <dbReference type="ARBA" id="ARBA00022692"/>
    </source>
</evidence>
<dbReference type="RefSeq" id="WP_310075258.1">
    <property type="nucleotide sequence ID" value="NZ_JAVDVX010000007.1"/>
</dbReference>
<feature type="chain" id="PRO_5045009926" description="Phospholipase A1" evidence="18">
    <location>
        <begin position="20"/>
        <end position="352"/>
    </location>
</feature>
<evidence type="ECO:0000256" key="15">
    <source>
        <dbReference type="ARBA" id="ARBA00023098"/>
    </source>
</evidence>
<evidence type="ECO:0000256" key="10">
    <source>
        <dbReference type="ARBA" id="ARBA00022723"/>
    </source>
</evidence>
<dbReference type="PRINTS" id="PR01486">
    <property type="entry name" value="PHPHLIPASEA1"/>
</dbReference>
<dbReference type="PANTHER" id="PTHR40457">
    <property type="entry name" value="PHOSPHOLIPASE A1"/>
    <property type="match status" value="1"/>
</dbReference>
<dbReference type="GO" id="GO:0004623">
    <property type="term" value="F:phospholipase A2 activity"/>
    <property type="evidence" value="ECO:0007669"/>
    <property type="project" value="UniProtKB-EC"/>
</dbReference>
<comment type="subunit">
    <text evidence="4 18">Homodimer; dimerization is reversible, and the dimeric form is the active one.</text>
</comment>
<comment type="subcellular location">
    <subcellularLocation>
        <location evidence="18">Cell outer membrane</location>
        <topology evidence="18">Multi-pass membrane protein</topology>
    </subcellularLocation>
    <text evidence="18">One of the very few enzymes located there.</text>
</comment>
<evidence type="ECO:0000256" key="13">
    <source>
        <dbReference type="ARBA" id="ARBA00022837"/>
    </source>
</evidence>
<evidence type="ECO:0000256" key="16">
    <source>
        <dbReference type="ARBA" id="ARBA00023136"/>
    </source>
</evidence>
<evidence type="ECO:0000313" key="20">
    <source>
        <dbReference type="Proteomes" id="UP001253595"/>
    </source>
</evidence>
<keyword evidence="8" id="KW-1134">Transmembrane beta strand</keyword>
<reference evidence="19 20" key="1">
    <citation type="submission" date="2023-07" db="EMBL/GenBank/DDBJ databases">
        <title>Sorghum-associated microbial communities from plants grown in Nebraska, USA.</title>
        <authorList>
            <person name="Schachtman D."/>
        </authorList>
    </citation>
    <scope>NUCLEOTIDE SEQUENCE [LARGE SCALE GENOMIC DNA]</scope>
    <source>
        <strain evidence="19 20">BE190</strain>
    </source>
</reference>
<keyword evidence="10 18" id="KW-0479">Metal-binding</keyword>
<evidence type="ECO:0000313" key="19">
    <source>
        <dbReference type="EMBL" id="MDR7091691.1"/>
    </source>
</evidence>
<dbReference type="Proteomes" id="UP001253595">
    <property type="component" value="Unassembled WGS sequence"/>
</dbReference>
<evidence type="ECO:0000256" key="11">
    <source>
        <dbReference type="ARBA" id="ARBA00022729"/>
    </source>
</evidence>
<evidence type="ECO:0000256" key="1">
    <source>
        <dbReference type="ARBA" id="ARBA00000111"/>
    </source>
</evidence>
<evidence type="ECO:0000256" key="4">
    <source>
        <dbReference type="ARBA" id="ARBA00011702"/>
    </source>
</evidence>
<dbReference type="InterPro" id="IPR036541">
    <property type="entry name" value="PLipase_A1_sf"/>
</dbReference>
<keyword evidence="16" id="KW-0472">Membrane</keyword>
<gene>
    <name evidence="19" type="ORF">J2X05_003726</name>
</gene>
<dbReference type="CDD" id="cd00541">
    <property type="entry name" value="OMPLA"/>
    <property type="match status" value="1"/>
</dbReference>
<sequence length="352" mass="40046">MRQLWLIGAFASIPLSALAADTTAPTIEFSTEAMNHCLQASVVGAAEAMTVAELKQACLLLHEQRRGVIETPVADEKEETNWVLQKRLTLEALNRSSRFVLTPHKRNYLFPLSFTEHPNTGPYQREDESPLLDLSKTEVDFQLSIKILLREDLFGDNGHLYLGYTNHSLWQVYSDKDSAPFRETDHQPELILSFSNDWEILGFRNALNEVVLNHQSNGQGGLLSRSWNRVMLNTVFERGNFAFALSPWYRIPEPEQEFPGDPDGDDNPDITDYMGNFELNSAYQHSDDIYSIMLRNNLHADNKGALELGWSFPISSNLRGQLKYFNGYGHSLIDYNTDMEVFALGIVFTDLF</sequence>
<dbReference type="PANTHER" id="PTHR40457:SF1">
    <property type="entry name" value="PHOSPHOLIPASE A1"/>
    <property type="match status" value="1"/>
</dbReference>
<protein>
    <recommendedName>
        <fullName evidence="7 18">Phospholipase A1</fullName>
        <ecNumber evidence="5 18">3.1.1.32</ecNumber>
        <ecNumber evidence="6 18">3.1.1.4</ecNumber>
    </recommendedName>
    <alternativeName>
        <fullName evidence="18">Phosphatidylcholine 1-acylhydrolase</fullName>
    </alternativeName>
</protein>
<evidence type="ECO:0000256" key="18">
    <source>
        <dbReference type="RuleBase" id="RU366027"/>
    </source>
</evidence>
<dbReference type="Pfam" id="PF02253">
    <property type="entry name" value="PLA1"/>
    <property type="match status" value="1"/>
</dbReference>
<keyword evidence="13 18" id="KW-0106">Calcium</keyword>
<dbReference type="EC" id="3.1.1.4" evidence="6 18"/>
<evidence type="ECO:0000256" key="12">
    <source>
        <dbReference type="ARBA" id="ARBA00022801"/>
    </source>
</evidence>
<accession>A0ABU1V2N4</accession>
<evidence type="ECO:0000256" key="5">
    <source>
        <dbReference type="ARBA" id="ARBA00013179"/>
    </source>
</evidence>
<keyword evidence="12 18" id="KW-0378">Hydrolase</keyword>
<comment type="caution">
    <text evidence="19">The sequence shown here is derived from an EMBL/GenBank/DDBJ whole genome shotgun (WGS) entry which is preliminary data.</text>
</comment>
<comment type="function">
    <text evidence="18">Hydrolysis of phosphatidylcholine with phospholipase A2 (EC 3.1.1.4) and phospholipase A1 (EC 3.1.1.32) activities.</text>
</comment>
<name>A0ABU1V2N4_9GAMM</name>
<evidence type="ECO:0000256" key="2">
    <source>
        <dbReference type="ARBA" id="ARBA00001604"/>
    </source>
</evidence>
<comment type="catalytic activity">
    <reaction evidence="1 18">
        <text>a 1,2-diacyl-sn-glycero-3-phosphocholine + H2O = a 2-acyl-sn-glycero-3-phosphocholine + a fatty acid + H(+)</text>
        <dbReference type="Rhea" id="RHEA:18689"/>
        <dbReference type="ChEBI" id="CHEBI:15377"/>
        <dbReference type="ChEBI" id="CHEBI:15378"/>
        <dbReference type="ChEBI" id="CHEBI:28868"/>
        <dbReference type="ChEBI" id="CHEBI:57643"/>
        <dbReference type="ChEBI" id="CHEBI:57875"/>
        <dbReference type="EC" id="3.1.1.32"/>
    </reaction>
</comment>
<dbReference type="EC" id="3.1.1.32" evidence="5 18"/>
<feature type="signal peptide" evidence="18">
    <location>
        <begin position="1"/>
        <end position="19"/>
    </location>
</feature>
<evidence type="ECO:0000256" key="8">
    <source>
        <dbReference type="ARBA" id="ARBA00022452"/>
    </source>
</evidence>
<proteinExistence type="inferred from homology"/>
<evidence type="ECO:0000256" key="6">
    <source>
        <dbReference type="ARBA" id="ARBA00013278"/>
    </source>
</evidence>
<comment type="catalytic activity">
    <reaction evidence="2 18">
        <text>a 1,2-diacyl-sn-glycero-3-phosphocholine + H2O = a 1-acyl-sn-glycero-3-phosphocholine + a fatty acid + H(+)</text>
        <dbReference type="Rhea" id="RHEA:15801"/>
        <dbReference type="ChEBI" id="CHEBI:15377"/>
        <dbReference type="ChEBI" id="CHEBI:15378"/>
        <dbReference type="ChEBI" id="CHEBI:28868"/>
        <dbReference type="ChEBI" id="CHEBI:57643"/>
        <dbReference type="ChEBI" id="CHEBI:58168"/>
        <dbReference type="EC" id="3.1.1.4"/>
    </reaction>
</comment>
<keyword evidence="9" id="KW-0812">Transmembrane</keyword>
<organism evidence="19 20">
    <name type="scientific">Cellvibrio fibrivorans</name>
    <dbReference type="NCBI Taxonomy" id="126350"/>
    <lineage>
        <taxon>Bacteria</taxon>
        <taxon>Pseudomonadati</taxon>
        <taxon>Pseudomonadota</taxon>
        <taxon>Gammaproteobacteria</taxon>
        <taxon>Cellvibrionales</taxon>
        <taxon>Cellvibrionaceae</taxon>
        <taxon>Cellvibrio</taxon>
    </lineage>
</organism>
<dbReference type="InterPro" id="IPR003187">
    <property type="entry name" value="PLipase_A1"/>
</dbReference>
<evidence type="ECO:0000256" key="7">
    <source>
        <dbReference type="ARBA" id="ARBA00021726"/>
    </source>
</evidence>
<dbReference type="GO" id="GO:0008970">
    <property type="term" value="F:phospholipase A1 activity"/>
    <property type="evidence" value="ECO:0007669"/>
    <property type="project" value="UniProtKB-EC"/>
</dbReference>
<dbReference type="SUPFAM" id="SSF56931">
    <property type="entry name" value="Outer membrane phospholipase A (OMPLA)"/>
    <property type="match status" value="1"/>
</dbReference>
<evidence type="ECO:0000256" key="3">
    <source>
        <dbReference type="ARBA" id="ARBA00010525"/>
    </source>
</evidence>
<keyword evidence="11 18" id="KW-0732">Signal</keyword>
<evidence type="ECO:0000256" key="17">
    <source>
        <dbReference type="ARBA" id="ARBA00023237"/>
    </source>
</evidence>
<dbReference type="Gene3D" id="2.40.230.10">
    <property type="entry name" value="Phospholipase A1"/>
    <property type="match status" value="1"/>
</dbReference>